<dbReference type="GO" id="GO:0005737">
    <property type="term" value="C:cytoplasm"/>
    <property type="evidence" value="ECO:0007669"/>
    <property type="project" value="TreeGrafter"/>
</dbReference>
<dbReference type="OrthoDB" id="102559at2759"/>
<dbReference type="SUPFAM" id="SSF52821">
    <property type="entry name" value="Rhodanese/Cell cycle control phosphatase"/>
    <property type="match status" value="1"/>
</dbReference>
<reference evidence="2 3" key="1">
    <citation type="submission" date="2015-04" db="EMBL/GenBank/DDBJ databases">
        <title>Complete genome sequence of Schizopora paradoxa KUC8140, a cosmopolitan wood degrader in East Asia.</title>
        <authorList>
            <consortium name="DOE Joint Genome Institute"/>
            <person name="Min B."/>
            <person name="Park H."/>
            <person name="Jang Y."/>
            <person name="Kim J.-J."/>
            <person name="Kim K.H."/>
            <person name="Pangilinan J."/>
            <person name="Lipzen A."/>
            <person name="Riley R."/>
            <person name="Grigoriev I.V."/>
            <person name="Spatafora J.W."/>
            <person name="Choi I.-G."/>
        </authorList>
    </citation>
    <scope>NUCLEOTIDE SEQUENCE [LARGE SCALE GENOMIC DNA]</scope>
    <source>
        <strain evidence="2 3">KUC8140</strain>
    </source>
</reference>
<dbReference type="AlphaFoldDB" id="A0A0H2R9X9"/>
<evidence type="ECO:0000313" key="3">
    <source>
        <dbReference type="Proteomes" id="UP000053477"/>
    </source>
</evidence>
<accession>A0A0H2R9X9</accession>
<dbReference type="STRING" id="27342.A0A0H2R9X9"/>
<evidence type="ECO:0000313" key="2">
    <source>
        <dbReference type="EMBL" id="KLO08675.1"/>
    </source>
</evidence>
<evidence type="ECO:0000259" key="1">
    <source>
        <dbReference type="PROSITE" id="PS50206"/>
    </source>
</evidence>
<keyword evidence="3" id="KW-1185">Reference proteome</keyword>
<dbReference type="EMBL" id="KQ086082">
    <property type="protein sequence ID" value="KLO08675.1"/>
    <property type="molecule type" value="Genomic_DNA"/>
</dbReference>
<proteinExistence type="predicted"/>
<organism evidence="2 3">
    <name type="scientific">Schizopora paradoxa</name>
    <dbReference type="NCBI Taxonomy" id="27342"/>
    <lineage>
        <taxon>Eukaryota</taxon>
        <taxon>Fungi</taxon>
        <taxon>Dikarya</taxon>
        <taxon>Basidiomycota</taxon>
        <taxon>Agaricomycotina</taxon>
        <taxon>Agaricomycetes</taxon>
        <taxon>Hymenochaetales</taxon>
        <taxon>Schizoporaceae</taxon>
        <taxon>Schizopora</taxon>
    </lineage>
</organism>
<dbReference type="InterPro" id="IPR001763">
    <property type="entry name" value="Rhodanese-like_dom"/>
</dbReference>
<dbReference type="GO" id="GO:0004725">
    <property type="term" value="F:protein tyrosine phosphatase activity"/>
    <property type="evidence" value="ECO:0007669"/>
    <property type="project" value="TreeGrafter"/>
</dbReference>
<dbReference type="PANTHER" id="PTHR10828:SF38">
    <property type="entry name" value="ARSENICAL-RESISTANCE PROTEIN 2-RELATED"/>
    <property type="match status" value="1"/>
</dbReference>
<dbReference type="SMART" id="SM00450">
    <property type="entry name" value="RHOD"/>
    <property type="match status" value="1"/>
</dbReference>
<dbReference type="Proteomes" id="UP000053477">
    <property type="component" value="Unassembled WGS sequence"/>
</dbReference>
<dbReference type="PROSITE" id="PS50206">
    <property type="entry name" value="RHODANESE_3"/>
    <property type="match status" value="1"/>
</dbReference>
<sequence length="140" mass="16161">MQPLYRYINGDDLSRLIKSEKKPHEDYVVVDVRDDDYVGGNIANSVNHPSYTFEDNVNRLVEKTKKVSMVIFHCALSQQRGPKAARIYAEARKAAEKEGVESEYEVLVLRGGFTEFQTKFKNDALLVENYDEEIWSNGYF</sequence>
<dbReference type="InParanoid" id="A0A0H2R9X9"/>
<dbReference type="InterPro" id="IPR036873">
    <property type="entry name" value="Rhodanese-like_dom_sf"/>
</dbReference>
<dbReference type="GO" id="GO:0005634">
    <property type="term" value="C:nucleus"/>
    <property type="evidence" value="ECO:0007669"/>
    <property type="project" value="TreeGrafter"/>
</dbReference>
<dbReference type="FunCoup" id="A0A0H2R9X9">
    <property type="interactions" value="265"/>
</dbReference>
<gene>
    <name evidence="2" type="ORF">SCHPADRAFT_908471</name>
</gene>
<dbReference type="PANTHER" id="PTHR10828">
    <property type="entry name" value="M-PHASE INDUCER PHOSPHATASE DUAL SPECIFICITY PHOSPHATASE CDC25"/>
    <property type="match status" value="1"/>
</dbReference>
<dbReference type="Pfam" id="PF00581">
    <property type="entry name" value="Rhodanese"/>
    <property type="match status" value="1"/>
</dbReference>
<dbReference type="Gene3D" id="3.40.250.10">
    <property type="entry name" value="Rhodanese-like domain"/>
    <property type="match status" value="1"/>
</dbReference>
<name>A0A0H2R9X9_9AGAM</name>
<protein>
    <submittedName>
        <fullName evidence="2">Rhodanese-like protein</fullName>
    </submittedName>
</protein>
<feature type="domain" description="Rhodanese" evidence="1">
    <location>
        <begin position="23"/>
        <end position="125"/>
    </location>
</feature>